<dbReference type="Gene3D" id="1.20.1070.10">
    <property type="entry name" value="Rhodopsin 7-helix transmembrane proteins"/>
    <property type="match status" value="1"/>
</dbReference>
<dbReference type="AlphaFoldDB" id="A0A819FFU2"/>
<protein>
    <recommendedName>
        <fullName evidence="4">G-protein coupled receptors family 1 profile domain-containing protein</fullName>
    </recommendedName>
</protein>
<gene>
    <name evidence="2" type="ORF">OKA104_LOCUS22416</name>
</gene>
<feature type="transmembrane region" description="Helical" evidence="1">
    <location>
        <begin position="129"/>
        <end position="151"/>
    </location>
</feature>
<keyword evidence="1" id="KW-0472">Membrane</keyword>
<comment type="caution">
    <text evidence="2">The sequence shown here is derived from an EMBL/GenBank/DDBJ whole genome shotgun (WGS) entry which is preliminary data.</text>
</comment>
<proteinExistence type="predicted"/>
<dbReference type="Proteomes" id="UP000663881">
    <property type="component" value="Unassembled WGS sequence"/>
</dbReference>
<evidence type="ECO:0008006" key="4">
    <source>
        <dbReference type="Google" id="ProtNLM"/>
    </source>
</evidence>
<reference evidence="2" key="1">
    <citation type="submission" date="2021-02" db="EMBL/GenBank/DDBJ databases">
        <authorList>
            <person name="Nowell W R."/>
        </authorList>
    </citation>
    <scope>NUCLEOTIDE SEQUENCE</scope>
</reference>
<keyword evidence="1" id="KW-0812">Transmembrane</keyword>
<feature type="transmembrane region" description="Helical" evidence="1">
    <location>
        <begin position="90"/>
        <end position="109"/>
    </location>
</feature>
<feature type="transmembrane region" description="Helical" evidence="1">
    <location>
        <begin position="48"/>
        <end position="70"/>
    </location>
</feature>
<evidence type="ECO:0000313" key="3">
    <source>
        <dbReference type="Proteomes" id="UP000663881"/>
    </source>
</evidence>
<evidence type="ECO:0000313" key="2">
    <source>
        <dbReference type="EMBL" id="CAF3867825.1"/>
    </source>
</evidence>
<keyword evidence="1" id="KW-1133">Transmembrane helix</keyword>
<feature type="transmembrane region" description="Helical" evidence="1">
    <location>
        <begin position="223"/>
        <end position="243"/>
    </location>
</feature>
<feature type="transmembrane region" description="Helical" evidence="1">
    <location>
        <begin position="263"/>
        <end position="281"/>
    </location>
</feature>
<feature type="transmembrane region" description="Helical" evidence="1">
    <location>
        <begin position="12"/>
        <end position="36"/>
    </location>
</feature>
<accession>A0A819FFU2</accession>
<sequence>MDITSIKNLRTSITFITPYIMLILGNIGCICNFLTFTAKQLRQNSCGWYFLMSALFDFIFLNIGLFTKLASEQYGSTLDDTNIIWCRMRAFLTWVLPCISTDYIVLASLDRCLSTSTNTRFRSFSQIKIAYRMSYIPIILNSLASFHQLIYYEHRPKCYPRAGIYSYFLSMYSIFWTSLIPQSSMFIFGLITYYNIHKSRQRLTNTIQQQQQGNRTDSHMIRITLIQVISSSILLNIRTAYYSYIVITTNDRKDDYRIAIEKLLLQISSFIFYLNFGKSFFMNTLSSKLFRKVFKERLILFYRHIICLKVKVHPINTIQSNDRKMVIVPS</sequence>
<dbReference type="EMBL" id="CAJOAY010001630">
    <property type="protein sequence ID" value="CAF3867825.1"/>
    <property type="molecule type" value="Genomic_DNA"/>
</dbReference>
<evidence type="ECO:0000256" key="1">
    <source>
        <dbReference type="SAM" id="Phobius"/>
    </source>
</evidence>
<dbReference type="SUPFAM" id="SSF81321">
    <property type="entry name" value="Family A G protein-coupled receptor-like"/>
    <property type="match status" value="1"/>
</dbReference>
<feature type="transmembrane region" description="Helical" evidence="1">
    <location>
        <begin position="171"/>
        <end position="194"/>
    </location>
</feature>
<organism evidence="2 3">
    <name type="scientific">Adineta steineri</name>
    <dbReference type="NCBI Taxonomy" id="433720"/>
    <lineage>
        <taxon>Eukaryota</taxon>
        <taxon>Metazoa</taxon>
        <taxon>Spiralia</taxon>
        <taxon>Gnathifera</taxon>
        <taxon>Rotifera</taxon>
        <taxon>Eurotatoria</taxon>
        <taxon>Bdelloidea</taxon>
        <taxon>Adinetida</taxon>
        <taxon>Adinetidae</taxon>
        <taxon>Adineta</taxon>
    </lineage>
</organism>
<name>A0A819FFU2_9BILA</name>